<keyword evidence="6" id="KW-1185">Reference proteome</keyword>
<dbReference type="Proteomes" id="UP000520011">
    <property type="component" value="Unassembled WGS sequence"/>
</dbReference>
<sequence length="285" mass="32035">MFDGIKGVLIDLDGTILKGNQMIPYADEVIAYIRSLGKKIAFVSNRGNLSRRMCYERLEQFGIAATEKEIILSSTVTAQFLREHYPLCQVWTLGDEGLREELRHHQVQLAKIPEEADFLVITLHETMTYRDLDFAFRAVYHGARMIATNIDKMFPNENGNAIDVAGMVGAIEATTARKVELVLGKPSCFMVEAALRYLQVPPSQCLVIGDSTESDIRMGRMYGMKTVLVLTGNTKKSHLDTLRVKEHPDYVIDSIYDMIRLGEGECGERDVTGDCFTCRAVSLRK</sequence>
<dbReference type="RefSeq" id="WP_183254950.1">
    <property type="nucleotide sequence ID" value="NZ_JACHEP010000015.1"/>
</dbReference>
<dbReference type="PANTHER" id="PTHR19288">
    <property type="entry name" value="4-NITROPHENYLPHOSPHATASE-RELATED"/>
    <property type="match status" value="1"/>
</dbReference>
<dbReference type="Gene3D" id="3.40.50.1000">
    <property type="entry name" value="HAD superfamily/HAD-like"/>
    <property type="match status" value="2"/>
</dbReference>
<dbReference type="GO" id="GO:0005737">
    <property type="term" value="C:cytoplasm"/>
    <property type="evidence" value="ECO:0007669"/>
    <property type="project" value="TreeGrafter"/>
</dbReference>
<evidence type="ECO:0000256" key="3">
    <source>
        <dbReference type="PIRSR" id="PIRSR000915-2"/>
    </source>
</evidence>
<evidence type="ECO:0000313" key="6">
    <source>
        <dbReference type="Proteomes" id="UP000520011"/>
    </source>
</evidence>
<accession>A0A7W8IRM5</accession>
<dbReference type="NCBIfam" id="TIGR01460">
    <property type="entry name" value="HAD-SF-IIA"/>
    <property type="match status" value="1"/>
</dbReference>
<evidence type="ECO:0000256" key="2">
    <source>
        <dbReference type="PIRSR" id="PIRSR000915-1"/>
    </source>
</evidence>
<dbReference type="InterPro" id="IPR023214">
    <property type="entry name" value="HAD_sf"/>
</dbReference>
<dbReference type="GO" id="GO:0046872">
    <property type="term" value="F:metal ion binding"/>
    <property type="evidence" value="ECO:0007669"/>
    <property type="project" value="UniProtKB-KW"/>
</dbReference>
<evidence type="ECO:0000313" key="5">
    <source>
        <dbReference type="EMBL" id="MBB5325428.1"/>
    </source>
</evidence>
<feature type="binding site" evidence="4">
    <location>
        <position position="210"/>
    </location>
    <ligand>
        <name>Mg(2+)</name>
        <dbReference type="ChEBI" id="CHEBI:18420"/>
    </ligand>
</feature>
<gene>
    <name evidence="5" type="ORF">HNQ34_002529</name>
</gene>
<dbReference type="PANTHER" id="PTHR19288:SF46">
    <property type="entry name" value="HALOACID DEHALOGENASE-LIKE HYDROLASE DOMAIN-CONTAINING PROTEIN 2"/>
    <property type="match status" value="1"/>
</dbReference>
<comment type="similarity">
    <text evidence="1">Belongs to the HAD-like hydrolase superfamily. NagD family.</text>
</comment>
<proteinExistence type="inferred from homology"/>
<feature type="binding site" evidence="3">
    <location>
        <position position="185"/>
    </location>
    <ligand>
        <name>substrate</name>
    </ligand>
</feature>
<feature type="active site" description="Nucleophile" evidence="2">
    <location>
        <position position="11"/>
    </location>
</feature>
<comment type="function">
    <text evidence="1">Catalyzes the dephosphorylation of 2-6 carbon acid sugars in vitro.</text>
</comment>
<name>A0A7W8IRM5_9BACL</name>
<reference evidence="5 6" key="1">
    <citation type="submission" date="2020-08" db="EMBL/GenBank/DDBJ databases">
        <title>Genomic Encyclopedia of Type Strains, Phase IV (KMG-IV): sequencing the most valuable type-strain genomes for metagenomic binning, comparative biology and taxonomic classification.</title>
        <authorList>
            <person name="Goeker M."/>
        </authorList>
    </citation>
    <scope>NUCLEOTIDE SEQUENCE [LARGE SCALE GENOMIC DNA]</scope>
    <source>
        <strain evidence="5 6">DSM 16325</strain>
    </source>
</reference>
<feature type="binding site" evidence="4">
    <location>
        <position position="11"/>
    </location>
    <ligand>
        <name>Mg(2+)</name>
        <dbReference type="ChEBI" id="CHEBI:18420"/>
    </ligand>
</feature>
<evidence type="ECO:0000256" key="1">
    <source>
        <dbReference type="PIRNR" id="PIRNR000915"/>
    </source>
</evidence>
<protein>
    <recommendedName>
        <fullName evidence="1">Acid sugar phosphatase</fullName>
        <ecNumber evidence="1">3.1.3.-</ecNumber>
    </recommendedName>
</protein>
<dbReference type="Pfam" id="PF13344">
    <property type="entry name" value="Hydrolase_6"/>
    <property type="match status" value="1"/>
</dbReference>
<comment type="caution">
    <text evidence="5">The sequence shown here is derived from an EMBL/GenBank/DDBJ whole genome shotgun (WGS) entry which is preliminary data.</text>
</comment>
<dbReference type="Pfam" id="PF13242">
    <property type="entry name" value="Hydrolase_like"/>
    <property type="match status" value="1"/>
</dbReference>
<keyword evidence="1 4" id="KW-0460">Magnesium</keyword>
<dbReference type="EMBL" id="JACHEP010000015">
    <property type="protein sequence ID" value="MBB5325428.1"/>
    <property type="molecule type" value="Genomic_DNA"/>
</dbReference>
<dbReference type="GO" id="GO:0016791">
    <property type="term" value="F:phosphatase activity"/>
    <property type="evidence" value="ECO:0007669"/>
    <property type="project" value="TreeGrafter"/>
</dbReference>
<dbReference type="SUPFAM" id="SSF56784">
    <property type="entry name" value="HAD-like"/>
    <property type="match status" value="1"/>
</dbReference>
<dbReference type="EC" id="3.1.3.-" evidence="1"/>
<feature type="binding site" evidence="4">
    <location>
        <position position="13"/>
    </location>
    <ligand>
        <name>Mg(2+)</name>
        <dbReference type="ChEBI" id="CHEBI:18420"/>
    </ligand>
</feature>
<dbReference type="AlphaFoldDB" id="A0A7W8IRM5"/>
<keyword evidence="1 4" id="KW-0479">Metal-binding</keyword>
<feature type="active site" description="Proton donor" evidence="2">
    <location>
        <position position="13"/>
    </location>
</feature>
<dbReference type="InterPro" id="IPR036412">
    <property type="entry name" value="HAD-like_sf"/>
</dbReference>
<organism evidence="5 6">
    <name type="scientific">Anoxybacteroides tepidamans</name>
    <dbReference type="NCBI Taxonomy" id="265948"/>
    <lineage>
        <taxon>Bacteria</taxon>
        <taxon>Bacillati</taxon>
        <taxon>Bacillota</taxon>
        <taxon>Bacilli</taxon>
        <taxon>Bacillales</taxon>
        <taxon>Anoxybacillaceae</taxon>
        <taxon>Anoxybacteroides</taxon>
    </lineage>
</organism>
<evidence type="ECO:0000256" key="4">
    <source>
        <dbReference type="PIRSR" id="PIRSR000915-3"/>
    </source>
</evidence>
<comment type="cofactor">
    <cofactor evidence="4">
        <name>Mg(2+)</name>
        <dbReference type="ChEBI" id="CHEBI:18420"/>
    </cofactor>
    <text evidence="4">Divalent metal ions. Mg(2+) is the most effective.</text>
</comment>
<dbReference type="InterPro" id="IPR006357">
    <property type="entry name" value="HAD-SF_hydro_IIA"/>
</dbReference>
<dbReference type="PIRSF" id="PIRSF000915">
    <property type="entry name" value="PGP-type_phosphatase"/>
    <property type="match status" value="1"/>
</dbReference>